<dbReference type="EMBL" id="BSUO01000001">
    <property type="protein sequence ID" value="GMA41031.1"/>
    <property type="molecule type" value="Genomic_DNA"/>
</dbReference>
<dbReference type="PANTHER" id="PTHR32024:SF1">
    <property type="entry name" value="KTR SYSTEM POTASSIUM UPTAKE PROTEIN B"/>
    <property type="match status" value="1"/>
</dbReference>
<keyword evidence="2" id="KW-0813">Transport</keyword>
<evidence type="ECO:0000256" key="5">
    <source>
        <dbReference type="ARBA" id="ARBA00022989"/>
    </source>
</evidence>
<evidence type="ECO:0000256" key="6">
    <source>
        <dbReference type="ARBA" id="ARBA00023065"/>
    </source>
</evidence>
<evidence type="ECO:0000256" key="1">
    <source>
        <dbReference type="ARBA" id="ARBA00004651"/>
    </source>
</evidence>
<feature type="transmembrane region" description="Helical" evidence="8">
    <location>
        <begin position="193"/>
        <end position="212"/>
    </location>
</feature>
<evidence type="ECO:0000256" key="8">
    <source>
        <dbReference type="SAM" id="Phobius"/>
    </source>
</evidence>
<protein>
    <submittedName>
        <fullName evidence="9">Potassium transporter Trk</fullName>
    </submittedName>
</protein>
<feature type="transmembrane region" description="Helical" evidence="8">
    <location>
        <begin position="233"/>
        <end position="250"/>
    </location>
</feature>
<feature type="transmembrane region" description="Helical" evidence="8">
    <location>
        <begin position="46"/>
        <end position="64"/>
    </location>
</feature>
<evidence type="ECO:0000256" key="2">
    <source>
        <dbReference type="ARBA" id="ARBA00022448"/>
    </source>
</evidence>
<feature type="transmembrane region" description="Helical" evidence="8">
    <location>
        <begin position="352"/>
        <end position="373"/>
    </location>
</feature>
<organism evidence="9 10">
    <name type="scientific">Mobilicoccus caccae</name>
    <dbReference type="NCBI Taxonomy" id="1859295"/>
    <lineage>
        <taxon>Bacteria</taxon>
        <taxon>Bacillati</taxon>
        <taxon>Actinomycetota</taxon>
        <taxon>Actinomycetes</taxon>
        <taxon>Micrococcales</taxon>
        <taxon>Dermatophilaceae</taxon>
        <taxon>Mobilicoccus</taxon>
    </lineage>
</organism>
<comment type="subcellular location">
    <subcellularLocation>
        <location evidence="1">Cell membrane</location>
        <topology evidence="1">Multi-pass membrane protein</topology>
    </subcellularLocation>
</comment>
<feature type="transmembrane region" description="Helical" evidence="8">
    <location>
        <begin position="16"/>
        <end position="34"/>
    </location>
</feature>
<accession>A0ABQ6IUA2</accession>
<evidence type="ECO:0000313" key="10">
    <source>
        <dbReference type="Proteomes" id="UP001157126"/>
    </source>
</evidence>
<proteinExistence type="predicted"/>
<evidence type="ECO:0000313" key="9">
    <source>
        <dbReference type="EMBL" id="GMA41031.1"/>
    </source>
</evidence>
<keyword evidence="6" id="KW-0406">Ion transport</keyword>
<keyword evidence="10" id="KW-1185">Reference proteome</keyword>
<dbReference type="RefSeq" id="WP_284304632.1">
    <property type="nucleotide sequence ID" value="NZ_BSUO01000001.1"/>
</dbReference>
<evidence type="ECO:0000256" key="7">
    <source>
        <dbReference type="ARBA" id="ARBA00023136"/>
    </source>
</evidence>
<feature type="transmembrane region" description="Helical" evidence="8">
    <location>
        <begin position="127"/>
        <end position="148"/>
    </location>
</feature>
<evidence type="ECO:0000256" key="4">
    <source>
        <dbReference type="ARBA" id="ARBA00022692"/>
    </source>
</evidence>
<keyword evidence="4 8" id="KW-0812">Transmembrane</keyword>
<gene>
    <name evidence="9" type="ORF">GCM10025883_30760</name>
</gene>
<dbReference type="Proteomes" id="UP001157126">
    <property type="component" value="Unassembled WGS sequence"/>
</dbReference>
<dbReference type="Pfam" id="PF02386">
    <property type="entry name" value="TrkH"/>
    <property type="match status" value="1"/>
</dbReference>
<feature type="transmembrane region" description="Helical" evidence="8">
    <location>
        <begin position="408"/>
        <end position="430"/>
    </location>
</feature>
<name>A0ABQ6IUA2_9MICO</name>
<sequence>MANTVVDKVMRRPVRLVPLAFLGVIAIGTLLLLIPATHHDGQVRPMVATFTAVSATCITGLTVVDTATYWTPFGQFIILLLTQMGGFGIMSIATLLAILVKGHIELSGTLVVQTETQTQSLGQARRVVLRIATSMLVAEAVAAVILTLRFHFTHGTEWPQAIWHGIWYAGMSFTNAGFALHSDSIMGFIADPLTIIVMSVTVFAGSIGYPVFWELLQKWRRPRNWSVHTRLSFYGFILLFVLTFAAFLIFEWDNPDTIGSFSVLEKVTAAIAGGVMPRSGGFNIVDYALIKDETTITTIVMMFIGGGSAGTSGGIKVSTFFLLAFLILAVARGERDVTVAHRRIGDETLRQAVTVALLAVACLVGGTMMLAILTNLPLPHVLFDVTSAFGTVGLSMGITPELPAGGQITLMVLMFLGRVGTFTAASALALRTATRHYHLPEERPIVG</sequence>
<feature type="transmembrane region" description="Helical" evidence="8">
    <location>
        <begin position="313"/>
        <end position="331"/>
    </location>
</feature>
<comment type="caution">
    <text evidence="9">The sequence shown here is derived from an EMBL/GenBank/DDBJ whole genome shotgun (WGS) entry which is preliminary data.</text>
</comment>
<dbReference type="InterPro" id="IPR003445">
    <property type="entry name" value="Cat_transpt"/>
</dbReference>
<reference evidence="10" key="1">
    <citation type="journal article" date="2019" name="Int. J. Syst. Evol. Microbiol.">
        <title>The Global Catalogue of Microorganisms (GCM) 10K type strain sequencing project: providing services to taxonomists for standard genome sequencing and annotation.</title>
        <authorList>
            <consortium name="The Broad Institute Genomics Platform"/>
            <consortium name="The Broad Institute Genome Sequencing Center for Infectious Disease"/>
            <person name="Wu L."/>
            <person name="Ma J."/>
        </authorList>
    </citation>
    <scope>NUCLEOTIDE SEQUENCE [LARGE SCALE GENOMIC DNA]</scope>
    <source>
        <strain evidence="10">NBRC 113072</strain>
    </source>
</reference>
<dbReference type="PANTHER" id="PTHR32024">
    <property type="entry name" value="TRK SYSTEM POTASSIUM UPTAKE PROTEIN TRKG-RELATED"/>
    <property type="match status" value="1"/>
</dbReference>
<keyword evidence="3" id="KW-1003">Cell membrane</keyword>
<evidence type="ECO:0000256" key="3">
    <source>
        <dbReference type="ARBA" id="ARBA00022475"/>
    </source>
</evidence>
<keyword evidence="7 8" id="KW-0472">Membrane</keyword>
<keyword evidence="5 8" id="KW-1133">Transmembrane helix</keyword>
<feature type="transmembrane region" description="Helical" evidence="8">
    <location>
        <begin position="76"/>
        <end position="100"/>
    </location>
</feature>